<dbReference type="AlphaFoldDB" id="A0A7E4VEK4"/>
<dbReference type="PANTHER" id="PTHR10859">
    <property type="entry name" value="GLYCOSYL TRANSFERASE"/>
    <property type="match status" value="1"/>
</dbReference>
<evidence type="ECO:0000313" key="15">
    <source>
        <dbReference type="Proteomes" id="UP000492821"/>
    </source>
</evidence>
<accession>A0A7E4VEK4</accession>
<dbReference type="Pfam" id="PF00535">
    <property type="entry name" value="Glycos_transf_2"/>
    <property type="match status" value="1"/>
</dbReference>
<keyword evidence="8" id="KW-0256">Endoplasmic reticulum</keyword>
<evidence type="ECO:0000313" key="16">
    <source>
        <dbReference type="WBParaSite" id="Pan_g20128.t1"/>
    </source>
</evidence>
<reference evidence="15" key="1">
    <citation type="journal article" date="2013" name="Genetics">
        <title>The draft genome and transcriptome of Panagrellus redivivus are shaped by the harsh demands of a free-living lifestyle.</title>
        <authorList>
            <person name="Srinivasan J."/>
            <person name="Dillman A.R."/>
            <person name="Macchietto M.G."/>
            <person name="Heikkinen L."/>
            <person name="Lakso M."/>
            <person name="Fracchia K.M."/>
            <person name="Antoshechkin I."/>
            <person name="Mortazavi A."/>
            <person name="Wong G."/>
            <person name="Sternberg P.W."/>
        </authorList>
    </citation>
    <scope>NUCLEOTIDE SEQUENCE [LARGE SCALE GENOMIC DNA]</scope>
    <source>
        <strain evidence="15">MT8872</strain>
    </source>
</reference>
<evidence type="ECO:0000256" key="12">
    <source>
        <dbReference type="ARBA" id="ARBA00045097"/>
    </source>
</evidence>
<evidence type="ECO:0000256" key="5">
    <source>
        <dbReference type="ARBA" id="ARBA00022676"/>
    </source>
</evidence>
<evidence type="ECO:0000256" key="1">
    <source>
        <dbReference type="ARBA" id="ARBA00004389"/>
    </source>
</evidence>
<evidence type="ECO:0000256" key="6">
    <source>
        <dbReference type="ARBA" id="ARBA00022679"/>
    </source>
</evidence>
<evidence type="ECO:0000256" key="3">
    <source>
        <dbReference type="ARBA" id="ARBA00006739"/>
    </source>
</evidence>
<keyword evidence="10 13" id="KW-1133">Transmembrane helix</keyword>
<dbReference type="WBParaSite" id="Pan_g20128.t1">
    <property type="protein sequence ID" value="Pan_g20128.t1"/>
    <property type="gene ID" value="Pan_g20128"/>
</dbReference>
<evidence type="ECO:0000256" key="2">
    <source>
        <dbReference type="ARBA" id="ARBA00004922"/>
    </source>
</evidence>
<evidence type="ECO:0000256" key="13">
    <source>
        <dbReference type="SAM" id="Phobius"/>
    </source>
</evidence>
<comment type="pathway">
    <text evidence="2">Protein modification; protein glycosylation.</text>
</comment>
<keyword evidence="5" id="KW-0328">Glycosyltransferase</keyword>
<comment type="catalytic activity">
    <reaction evidence="12">
        <text>a di-trans,poly-cis-dolichyl phosphate + UDP-alpha-D-glucose = a di-trans,poly-cis-dolichyl beta-D-glucosyl phosphate + UDP</text>
        <dbReference type="Rhea" id="RHEA:15401"/>
        <dbReference type="Rhea" id="RHEA-COMP:19498"/>
        <dbReference type="Rhea" id="RHEA-COMP:19502"/>
        <dbReference type="ChEBI" id="CHEBI:57525"/>
        <dbReference type="ChEBI" id="CHEBI:57683"/>
        <dbReference type="ChEBI" id="CHEBI:58223"/>
        <dbReference type="ChEBI" id="CHEBI:58885"/>
        <dbReference type="EC" id="2.4.1.117"/>
    </reaction>
    <physiologicalReaction direction="left-to-right" evidence="12">
        <dbReference type="Rhea" id="RHEA:15402"/>
    </physiologicalReaction>
</comment>
<dbReference type="Proteomes" id="UP000492821">
    <property type="component" value="Unassembled WGS sequence"/>
</dbReference>
<dbReference type="InterPro" id="IPR029044">
    <property type="entry name" value="Nucleotide-diphossugar_trans"/>
</dbReference>
<keyword evidence="9" id="KW-0735">Signal-anchor</keyword>
<feature type="domain" description="Glycosyltransferase 2-like" evidence="14">
    <location>
        <begin position="76"/>
        <end position="264"/>
    </location>
</feature>
<protein>
    <recommendedName>
        <fullName evidence="4">dolichyl-phosphate beta-glucosyltransferase</fullName>
        <ecNumber evidence="4">2.4.1.117</ecNumber>
    </recommendedName>
</protein>
<evidence type="ECO:0000256" key="7">
    <source>
        <dbReference type="ARBA" id="ARBA00022692"/>
    </source>
</evidence>
<evidence type="ECO:0000259" key="14">
    <source>
        <dbReference type="Pfam" id="PF00535"/>
    </source>
</evidence>
<dbReference type="SUPFAM" id="SSF53448">
    <property type="entry name" value="Nucleotide-diphospho-sugar transferases"/>
    <property type="match status" value="1"/>
</dbReference>
<dbReference type="PANTHER" id="PTHR10859:SF91">
    <property type="entry name" value="DOLICHYL-PHOSPHATE BETA-GLUCOSYLTRANSFERASE"/>
    <property type="match status" value="1"/>
</dbReference>
<keyword evidence="7 13" id="KW-0812">Transmembrane</keyword>
<keyword evidence="11 13" id="KW-0472">Membrane</keyword>
<evidence type="ECO:0000256" key="11">
    <source>
        <dbReference type="ARBA" id="ARBA00023136"/>
    </source>
</evidence>
<dbReference type="GO" id="GO:0004581">
    <property type="term" value="F:dolichyl-phosphate beta-glucosyltransferase activity"/>
    <property type="evidence" value="ECO:0007669"/>
    <property type="project" value="UniProtKB-EC"/>
</dbReference>
<proteinExistence type="inferred from homology"/>
<keyword evidence="15" id="KW-1185">Reference proteome</keyword>
<dbReference type="GO" id="GO:0005789">
    <property type="term" value="C:endoplasmic reticulum membrane"/>
    <property type="evidence" value="ECO:0007669"/>
    <property type="project" value="UniProtKB-SubCell"/>
</dbReference>
<comment type="subcellular location">
    <subcellularLocation>
        <location evidence="1">Endoplasmic reticulum membrane</location>
        <topology evidence="1">Single-pass membrane protein</topology>
    </subcellularLocation>
</comment>
<dbReference type="GO" id="GO:0006487">
    <property type="term" value="P:protein N-linked glycosylation"/>
    <property type="evidence" value="ECO:0007669"/>
    <property type="project" value="TreeGrafter"/>
</dbReference>
<evidence type="ECO:0000256" key="10">
    <source>
        <dbReference type="ARBA" id="ARBA00022989"/>
    </source>
</evidence>
<dbReference type="EC" id="2.4.1.117" evidence="4"/>
<evidence type="ECO:0000256" key="9">
    <source>
        <dbReference type="ARBA" id="ARBA00022968"/>
    </source>
</evidence>
<dbReference type="InterPro" id="IPR001173">
    <property type="entry name" value="Glyco_trans_2-like"/>
</dbReference>
<feature type="transmembrane region" description="Helical" evidence="13">
    <location>
        <begin position="6"/>
        <end position="27"/>
    </location>
</feature>
<comment type="similarity">
    <text evidence="3">Belongs to the glycosyltransferase 2 family.</text>
</comment>
<evidence type="ECO:0000256" key="8">
    <source>
        <dbReference type="ARBA" id="ARBA00022824"/>
    </source>
</evidence>
<dbReference type="Gene3D" id="3.90.550.10">
    <property type="entry name" value="Spore Coat Polysaccharide Biosynthesis Protein SpsA, Chain A"/>
    <property type="match status" value="1"/>
</dbReference>
<dbReference type="InterPro" id="IPR035518">
    <property type="entry name" value="DPG_synthase"/>
</dbReference>
<organism evidence="15 16">
    <name type="scientific">Panagrellus redivivus</name>
    <name type="common">Microworm</name>
    <dbReference type="NCBI Taxonomy" id="6233"/>
    <lineage>
        <taxon>Eukaryota</taxon>
        <taxon>Metazoa</taxon>
        <taxon>Ecdysozoa</taxon>
        <taxon>Nematoda</taxon>
        <taxon>Chromadorea</taxon>
        <taxon>Rhabditida</taxon>
        <taxon>Tylenchina</taxon>
        <taxon>Panagrolaimomorpha</taxon>
        <taxon>Panagrolaimoidea</taxon>
        <taxon>Panagrolaimidae</taxon>
        <taxon>Panagrellus</taxon>
    </lineage>
</organism>
<dbReference type="CDD" id="cd04188">
    <property type="entry name" value="DPG_synthase"/>
    <property type="match status" value="1"/>
</dbReference>
<keyword evidence="6" id="KW-0808">Transferase</keyword>
<name>A0A7E4VEK4_PANRE</name>
<reference evidence="16" key="2">
    <citation type="submission" date="2020-10" db="UniProtKB">
        <authorList>
            <consortium name="WormBaseParasite"/>
        </authorList>
    </citation>
    <scope>IDENTIFICATION</scope>
</reference>
<sequence length="338" mass="38253">MEPLAYLALGAVPGLLIVLGFLVLHLITPTVKRRKQDYLLDRTAYNPDGVEDVKFGKLYKESKDGLQSTNADIYVSIIVPAMNEEERLPIMIEEAVAYLDTRQTEAQFTWEIIVVDDGSKDNTADVAFSYSKKLNNPNGEIRVLKLPQNVGKGGAVRFGVSVSRGQMILFADADGATKFSEFEKLENELFKLCSDGEYFEYNYPAIAIGSRAHLEAEAIAERSIFRTILSKGFQFLVYFFGVKGIKDTQCGFKLFSRAAAAKLFPLLHIERWAFDVELLYLAEREGFDMVEVAVNWHEVDGSKITPVLSWIQMGRDILLMWFRYTFGLWTGPYYVVKV</sequence>
<evidence type="ECO:0000256" key="4">
    <source>
        <dbReference type="ARBA" id="ARBA00012583"/>
    </source>
</evidence>